<evidence type="ECO:0000313" key="2">
    <source>
        <dbReference type="Proteomes" id="UP000199120"/>
    </source>
</evidence>
<proteinExistence type="predicted"/>
<accession>A0A1H7HWN7</accession>
<name>A0A1H7HWN7_9BURK</name>
<keyword evidence="2" id="KW-1185">Reference proteome</keyword>
<gene>
    <name evidence="1" type="ORF">SAMN05192542_102379</name>
</gene>
<dbReference type="AlphaFoldDB" id="A0A1H7HWN7"/>
<organism evidence="1 2">
    <name type="scientific">Paraburkholderia caballeronis</name>
    <dbReference type="NCBI Taxonomy" id="416943"/>
    <lineage>
        <taxon>Bacteria</taxon>
        <taxon>Pseudomonadati</taxon>
        <taxon>Pseudomonadota</taxon>
        <taxon>Betaproteobacteria</taxon>
        <taxon>Burkholderiales</taxon>
        <taxon>Burkholderiaceae</taxon>
        <taxon>Paraburkholderia</taxon>
    </lineage>
</organism>
<protein>
    <submittedName>
        <fullName evidence="1">Uncharacterized protein</fullName>
    </submittedName>
</protein>
<sequence>MTDRTPLPHNACARRALASRAPYRARNEGL</sequence>
<reference evidence="2" key="1">
    <citation type="submission" date="2016-10" db="EMBL/GenBank/DDBJ databases">
        <authorList>
            <person name="Varghese N."/>
            <person name="Submissions S."/>
        </authorList>
    </citation>
    <scope>NUCLEOTIDE SEQUENCE [LARGE SCALE GENOMIC DNA]</scope>
    <source>
        <strain evidence="2">LMG 26416</strain>
    </source>
</reference>
<dbReference type="Proteomes" id="UP000199120">
    <property type="component" value="Unassembled WGS sequence"/>
</dbReference>
<evidence type="ECO:0000313" key="1">
    <source>
        <dbReference type="EMBL" id="SEK52645.1"/>
    </source>
</evidence>
<dbReference type="EMBL" id="FOAJ01000002">
    <property type="protein sequence ID" value="SEK52645.1"/>
    <property type="molecule type" value="Genomic_DNA"/>
</dbReference>